<accession>A0A087TXC9</accession>
<evidence type="ECO:0000256" key="7">
    <source>
        <dbReference type="SAM" id="Coils"/>
    </source>
</evidence>
<dbReference type="AlphaFoldDB" id="A0A087TXC9"/>
<gene>
    <name evidence="10" type="ORF">X975_08733</name>
</gene>
<keyword evidence="6 7" id="KW-0175">Coiled coil</keyword>
<evidence type="ECO:0000256" key="6">
    <source>
        <dbReference type="ARBA" id="ARBA00023054"/>
    </source>
</evidence>
<evidence type="ECO:0000256" key="8">
    <source>
        <dbReference type="SAM" id="MobiDB-lite"/>
    </source>
</evidence>
<organism evidence="10 11">
    <name type="scientific">Stegodyphus mimosarum</name>
    <name type="common">African social velvet spider</name>
    <dbReference type="NCBI Taxonomy" id="407821"/>
    <lineage>
        <taxon>Eukaryota</taxon>
        <taxon>Metazoa</taxon>
        <taxon>Ecdysozoa</taxon>
        <taxon>Arthropoda</taxon>
        <taxon>Chelicerata</taxon>
        <taxon>Arachnida</taxon>
        <taxon>Araneae</taxon>
        <taxon>Araneomorphae</taxon>
        <taxon>Entelegynae</taxon>
        <taxon>Eresoidea</taxon>
        <taxon>Eresidae</taxon>
        <taxon>Stegodyphus</taxon>
    </lineage>
</organism>
<dbReference type="PANTHER" id="PTHR15598">
    <property type="entry name" value="ENHANCER OF MRNA-DECAPPING PROTEIN 4"/>
    <property type="match status" value="1"/>
</dbReference>
<protein>
    <submittedName>
        <fullName evidence="10">Enhancer of mRNA-decapping protein 4</fullName>
    </submittedName>
</protein>
<dbReference type="GO" id="GO:0031087">
    <property type="term" value="P:deadenylation-independent decapping of nuclear-transcribed mRNA"/>
    <property type="evidence" value="ECO:0007669"/>
    <property type="project" value="InterPro"/>
</dbReference>
<dbReference type="FunFam" id="1.10.220.100:FF:000001">
    <property type="entry name" value="Enhancer of mRNA-decapping protein 4"/>
    <property type="match status" value="1"/>
</dbReference>
<comment type="subcellular location">
    <subcellularLocation>
        <location evidence="1">Cytoplasm</location>
        <location evidence="1">P-body</location>
    </subcellularLocation>
</comment>
<comment type="similarity">
    <text evidence="2">Belongs to the WD repeat EDC4 family.</text>
</comment>
<feature type="domain" description="Enhancer of mRNA-decapping protein 4 C-terminal" evidence="9">
    <location>
        <begin position="695"/>
        <end position="813"/>
    </location>
</feature>
<dbReference type="STRING" id="407821.A0A087TXC9"/>
<dbReference type="Pfam" id="PF21289">
    <property type="entry name" value="EDC4_C"/>
    <property type="match status" value="1"/>
</dbReference>
<dbReference type="GO" id="GO:0000932">
    <property type="term" value="C:P-body"/>
    <property type="evidence" value="ECO:0007669"/>
    <property type="project" value="UniProtKB-SubCell"/>
</dbReference>
<reference evidence="10 11" key="1">
    <citation type="submission" date="2013-11" db="EMBL/GenBank/DDBJ databases">
        <title>Genome sequencing of Stegodyphus mimosarum.</title>
        <authorList>
            <person name="Bechsgaard J."/>
        </authorList>
    </citation>
    <scope>NUCLEOTIDE SEQUENCE [LARGE SCALE GENOMIC DNA]</scope>
</reference>
<sequence length="825" mass="92096">MPCLKAEIDLSSKYLFLSDIRRKVLLVLLISQDLIASHASICSLSEYRVPLPVLSLAVANINYIKYQSSGARNSDDEGDRDQVGDVLTDGDENRNKYTIKLFWIQTKTLQSCRILYTPKLESPLHSVDSVSSLSQDSYVCKDGLSDISLDSREPSNRSAKDLDVSIQKGLCIDELPVTSPSTSLTALPSHIATFSNCTEVLLTPDDFTSPSHSNLSGQNSFSHREEVGNSAMKCDSGNSLVDGIDSLPVESSTLQRRKSSQHSATSSPSREVAEILAPTKVLHLSDGIVDENSTIMTKDDVEHISNSLSSFAMSGNSGSSQNQQEYLKEWPQAPDPKKEYLISTRSESELKSHNQCFLPNSGDASSATFDVNVNRSLAKLNQGMGDMLFKLESLIDVMQDQRAEIESLKSEIKLLQQDRKDTEVSEESNLSKKLDVVISQHLVPDYARLENLILKNAEDNRQRSERELVIMSEEVSNTFSKRLESILKQELTNNIVPQINRALDTIAQKMHIDFTQKLTATDTSLRDSFMKYMKGKSFMDFMGQTVGTALETTVQAGCKDAFQTSVVPAFERSCHHLFQQLNEIFSKGISEYIQIVEKRGQICCSGIEAASANLKEEVTKFLGAMQQTLQAQAAQMETRSLELVKQQEVLLSNIQQIMHEEVRKALREQQTSVLNSRCVTPAPHSDPQLQKQHLMQLVKQGNLDVAFQQALSAMDVQLVLFLCEAVTPDQVFSPTPCPLQQPVLLSLVNQLSSDLSYKTELKVRYIEDVIASLDSSNPILREHIRNVLESLQQRIAIFLQKNPNHKMVRNLKRITLAVQSLIKCQ</sequence>
<feature type="coiled-coil region" evidence="7">
    <location>
        <begin position="391"/>
        <end position="474"/>
    </location>
</feature>
<keyword evidence="11" id="KW-1185">Reference proteome</keyword>
<dbReference type="Gene3D" id="1.10.220.100">
    <property type="entry name" value="conserved c-terminal region of ge- 1"/>
    <property type="match status" value="1"/>
</dbReference>
<keyword evidence="4" id="KW-0853">WD repeat</keyword>
<evidence type="ECO:0000313" key="10">
    <source>
        <dbReference type="EMBL" id="KFM69768.1"/>
    </source>
</evidence>
<dbReference type="InterPro" id="IPR045152">
    <property type="entry name" value="EDC4-like"/>
</dbReference>
<dbReference type="OrthoDB" id="21128at2759"/>
<name>A0A087TXC9_STEMI</name>
<feature type="region of interest" description="Disordered" evidence="8">
    <location>
        <begin position="251"/>
        <end position="271"/>
    </location>
</feature>
<dbReference type="PANTHER" id="PTHR15598:SF5">
    <property type="entry name" value="ENHANCER OF MRNA-DECAPPING PROTEIN 4"/>
    <property type="match status" value="1"/>
</dbReference>
<evidence type="ECO:0000256" key="1">
    <source>
        <dbReference type="ARBA" id="ARBA00004201"/>
    </source>
</evidence>
<dbReference type="InterPro" id="IPR049404">
    <property type="entry name" value="EDC4_C"/>
</dbReference>
<keyword evidence="5" id="KW-0677">Repeat</keyword>
<evidence type="ECO:0000256" key="4">
    <source>
        <dbReference type="ARBA" id="ARBA00022574"/>
    </source>
</evidence>
<evidence type="ECO:0000259" key="9">
    <source>
        <dbReference type="Pfam" id="PF21289"/>
    </source>
</evidence>
<feature type="non-terminal residue" evidence="10">
    <location>
        <position position="825"/>
    </location>
</feature>
<feature type="compositionally biased region" description="Polar residues" evidence="8">
    <location>
        <begin position="209"/>
        <end position="221"/>
    </location>
</feature>
<keyword evidence="3" id="KW-0963">Cytoplasm</keyword>
<dbReference type="Proteomes" id="UP000054359">
    <property type="component" value="Unassembled WGS sequence"/>
</dbReference>
<evidence type="ECO:0000256" key="5">
    <source>
        <dbReference type="ARBA" id="ARBA00022737"/>
    </source>
</evidence>
<dbReference type="InterPro" id="IPR044938">
    <property type="entry name" value="EDC4_C_sf"/>
</dbReference>
<evidence type="ECO:0000256" key="2">
    <source>
        <dbReference type="ARBA" id="ARBA00009639"/>
    </source>
</evidence>
<evidence type="ECO:0000256" key="3">
    <source>
        <dbReference type="ARBA" id="ARBA00022490"/>
    </source>
</evidence>
<feature type="region of interest" description="Disordered" evidence="8">
    <location>
        <begin position="209"/>
        <end position="236"/>
    </location>
</feature>
<dbReference type="OMA" id="IMHEEVR"/>
<dbReference type="EMBL" id="KK117179">
    <property type="protein sequence ID" value="KFM69768.1"/>
    <property type="molecule type" value="Genomic_DNA"/>
</dbReference>
<evidence type="ECO:0000313" key="11">
    <source>
        <dbReference type="Proteomes" id="UP000054359"/>
    </source>
</evidence>
<dbReference type="Gene3D" id="6.10.140.270">
    <property type="match status" value="1"/>
</dbReference>
<proteinExistence type="inferred from homology"/>